<evidence type="ECO:0000313" key="6">
    <source>
        <dbReference type="EMBL" id="ESO06280.1"/>
    </source>
</evidence>
<feature type="domain" description="K Homology" evidence="5">
    <location>
        <begin position="188"/>
        <end position="259"/>
    </location>
</feature>
<dbReference type="KEGG" id="hro:HELRODRAFT_188314"/>
<dbReference type="GO" id="GO:0000381">
    <property type="term" value="P:regulation of alternative mRNA splicing, via spliceosome"/>
    <property type="evidence" value="ECO:0000318"/>
    <property type="project" value="GO_Central"/>
</dbReference>
<dbReference type="Pfam" id="PF09005">
    <property type="entry name" value="FUBP_C"/>
    <property type="match status" value="1"/>
</dbReference>
<protein>
    <recommendedName>
        <fullName evidence="5">K Homology domain-containing protein</fullName>
    </recommendedName>
</protein>
<dbReference type="Pfam" id="PF00013">
    <property type="entry name" value="KH_1"/>
    <property type="match status" value="4"/>
</dbReference>
<dbReference type="CDD" id="cd22397">
    <property type="entry name" value="KH-I_FUBP_rpt2"/>
    <property type="match status" value="1"/>
</dbReference>
<sequence length="616" mass="68574">MESLLPRYGVVNAFNDVLRSEIINVPDRMVGLIIGKGGEQIANIQATSDCRIQFAPESYGMPDRPCTLTGTSEAIQKAKDMIAQIMSKGHDLPPDLQNTSQTIELMIPGNKAGIIIGKGGETIKLLQEQTGVKMVIIQENNSPTTYDKPLRITGDRLSCQRAKEKVLSLLAEKDVQITGYGEYTGSNQRTSIDIPVSRSMIGVVIGKGGEMIKKIQQESGARIQFRPDDESSGPNRLCNITGNSEQMQAAIGLIQEIVEKQDNSTLTKNFNNLLIQEGVKKFEGINEEISYTVPADKCGLVIGKVADKQTRSNKLDKSYRTLYNSMKLYKMYNSMNPVKPLRVRVEPSRVRVEPLRYKSSRITYLRLEGINNPTSPPTLLLLRFLNTKSKPGGETIREICRSSGAHVELNREANNPASIQRLFRIVGSQEQIQSAIRLISDKVGTVAPTLSSATLNTTALRDNNNNNNQFLANLYGHTNLQAMQQLLQAQQQQHQQPQQQNFMSPIQTWPTTFQTAYAPTATPAEQFKPVELQAQWTAHIINQQQQQQQLQQLISQQQQSQFLTRAALPSPGGINPQTGQPDYSLQWADYYRQQGMHEQAQAILQATTINQLGQGI</sequence>
<dbReference type="OrthoDB" id="5204190at2759"/>
<dbReference type="PROSITE" id="PS50084">
    <property type="entry name" value="KH_TYPE_1"/>
    <property type="match status" value="4"/>
</dbReference>
<evidence type="ECO:0000256" key="2">
    <source>
        <dbReference type="ARBA" id="ARBA00022737"/>
    </source>
</evidence>
<gene>
    <name evidence="7" type="primary">20210850</name>
    <name evidence="6" type="ORF">HELRODRAFT_188314</name>
</gene>
<feature type="domain" description="K Homology" evidence="5">
    <location>
        <begin position="378"/>
        <end position="444"/>
    </location>
</feature>
<dbReference type="CTD" id="20210850"/>
<dbReference type="FunCoup" id="T1FPV3">
    <property type="interactions" value="2188"/>
</dbReference>
<feature type="domain" description="K Homology" evidence="5">
    <location>
        <begin position="17"/>
        <end position="87"/>
    </location>
</feature>
<dbReference type="Gene3D" id="3.30.1370.10">
    <property type="entry name" value="K Homology domain, type 1"/>
    <property type="match status" value="4"/>
</dbReference>
<dbReference type="eggNOG" id="KOG1676">
    <property type="taxonomic scope" value="Eukaryota"/>
</dbReference>
<dbReference type="InterPro" id="IPR004088">
    <property type="entry name" value="KH_dom_type_1"/>
</dbReference>
<dbReference type="SMART" id="SM00322">
    <property type="entry name" value="KH"/>
    <property type="match status" value="4"/>
</dbReference>
<dbReference type="CDD" id="cd22398">
    <property type="entry name" value="KH-I_FUBP_rpt3"/>
    <property type="match status" value="1"/>
</dbReference>
<dbReference type="OMA" id="PMHQQQX"/>
<evidence type="ECO:0000313" key="8">
    <source>
        <dbReference type="Proteomes" id="UP000015101"/>
    </source>
</evidence>
<dbReference type="GO" id="GO:0005737">
    <property type="term" value="C:cytoplasm"/>
    <property type="evidence" value="ECO:0000318"/>
    <property type="project" value="GO_Central"/>
</dbReference>
<dbReference type="GeneID" id="20210850"/>
<dbReference type="CDD" id="cd22396">
    <property type="entry name" value="KH-I_FUBP_rpt1"/>
    <property type="match status" value="1"/>
</dbReference>
<name>T1FPV3_HELRO</name>
<dbReference type="GO" id="GO:0005634">
    <property type="term" value="C:nucleus"/>
    <property type="evidence" value="ECO:0000318"/>
    <property type="project" value="GO_Central"/>
</dbReference>
<proteinExistence type="predicted"/>
<organism evidence="7 8">
    <name type="scientific">Helobdella robusta</name>
    <name type="common">Californian leech</name>
    <dbReference type="NCBI Taxonomy" id="6412"/>
    <lineage>
        <taxon>Eukaryota</taxon>
        <taxon>Metazoa</taxon>
        <taxon>Spiralia</taxon>
        <taxon>Lophotrochozoa</taxon>
        <taxon>Annelida</taxon>
        <taxon>Clitellata</taxon>
        <taxon>Hirudinea</taxon>
        <taxon>Rhynchobdellida</taxon>
        <taxon>Glossiphoniidae</taxon>
        <taxon>Helobdella</taxon>
    </lineage>
</organism>
<keyword evidence="3" id="KW-0539">Nucleus</keyword>
<reference evidence="8" key="1">
    <citation type="submission" date="2012-12" db="EMBL/GenBank/DDBJ databases">
        <authorList>
            <person name="Hellsten U."/>
            <person name="Grimwood J."/>
            <person name="Chapman J.A."/>
            <person name="Shapiro H."/>
            <person name="Aerts A."/>
            <person name="Otillar R.P."/>
            <person name="Terry A.Y."/>
            <person name="Boore J.L."/>
            <person name="Simakov O."/>
            <person name="Marletaz F."/>
            <person name="Cho S.-J."/>
            <person name="Edsinger-Gonzales E."/>
            <person name="Havlak P."/>
            <person name="Kuo D.-H."/>
            <person name="Larsson T."/>
            <person name="Lv J."/>
            <person name="Arendt D."/>
            <person name="Savage R."/>
            <person name="Osoegawa K."/>
            <person name="de Jong P."/>
            <person name="Lindberg D.R."/>
            <person name="Seaver E.C."/>
            <person name="Weisblat D.A."/>
            <person name="Putnam N.H."/>
            <person name="Grigoriev I.V."/>
            <person name="Rokhsar D.S."/>
        </authorList>
    </citation>
    <scope>NUCLEOTIDE SEQUENCE</scope>
</reference>
<dbReference type="GO" id="GO:0006355">
    <property type="term" value="P:regulation of DNA-templated transcription"/>
    <property type="evidence" value="ECO:0007669"/>
    <property type="project" value="InterPro"/>
</dbReference>
<dbReference type="PANTHER" id="PTHR10288">
    <property type="entry name" value="KH DOMAIN CONTAINING RNA BINDING PROTEIN"/>
    <property type="match status" value="1"/>
</dbReference>
<dbReference type="InterPro" id="IPR015096">
    <property type="entry name" value="FUBP_C"/>
</dbReference>
<reference evidence="6 8" key="2">
    <citation type="journal article" date="2013" name="Nature">
        <title>Insights into bilaterian evolution from three spiralian genomes.</title>
        <authorList>
            <person name="Simakov O."/>
            <person name="Marletaz F."/>
            <person name="Cho S.J."/>
            <person name="Edsinger-Gonzales E."/>
            <person name="Havlak P."/>
            <person name="Hellsten U."/>
            <person name="Kuo D.H."/>
            <person name="Larsson T."/>
            <person name="Lv J."/>
            <person name="Arendt D."/>
            <person name="Savage R."/>
            <person name="Osoegawa K."/>
            <person name="de Jong P."/>
            <person name="Grimwood J."/>
            <person name="Chapman J.A."/>
            <person name="Shapiro H."/>
            <person name="Aerts A."/>
            <person name="Otillar R.P."/>
            <person name="Terry A.Y."/>
            <person name="Boore J.L."/>
            <person name="Grigoriev I.V."/>
            <person name="Lindberg D.R."/>
            <person name="Seaver E.C."/>
            <person name="Weisblat D.A."/>
            <person name="Putnam N.H."/>
            <person name="Rokhsar D.S."/>
        </authorList>
    </citation>
    <scope>NUCLEOTIDE SEQUENCE</scope>
</reference>
<keyword evidence="4" id="KW-0694">RNA-binding</keyword>
<dbReference type="InParanoid" id="T1FPV3"/>
<dbReference type="HOGENOM" id="CLU_014285_2_1_1"/>
<dbReference type="EMBL" id="KB096324">
    <property type="protein sequence ID" value="ESO06280.1"/>
    <property type="molecule type" value="Genomic_DNA"/>
</dbReference>
<dbReference type="InterPro" id="IPR004087">
    <property type="entry name" value="KH_dom"/>
</dbReference>
<dbReference type="Proteomes" id="UP000015101">
    <property type="component" value="Unassembled WGS sequence"/>
</dbReference>
<dbReference type="InterPro" id="IPR036612">
    <property type="entry name" value="KH_dom_type_1_sf"/>
</dbReference>
<evidence type="ECO:0000256" key="1">
    <source>
        <dbReference type="ARBA" id="ARBA00004123"/>
    </source>
</evidence>
<evidence type="ECO:0000313" key="7">
    <source>
        <dbReference type="EnsemblMetazoa" id="HelroP188314"/>
    </source>
</evidence>
<keyword evidence="8" id="KW-1185">Reference proteome</keyword>
<dbReference type="GO" id="GO:0003729">
    <property type="term" value="F:mRNA binding"/>
    <property type="evidence" value="ECO:0000318"/>
    <property type="project" value="GO_Central"/>
</dbReference>
<evidence type="ECO:0000256" key="3">
    <source>
        <dbReference type="ARBA" id="ARBA00023242"/>
    </source>
</evidence>
<comment type="subcellular location">
    <subcellularLocation>
        <location evidence="1">Nucleus</location>
    </subcellularLocation>
</comment>
<dbReference type="GO" id="GO:0006397">
    <property type="term" value="P:mRNA processing"/>
    <property type="evidence" value="ECO:0000318"/>
    <property type="project" value="GO_Central"/>
</dbReference>
<evidence type="ECO:0000259" key="5">
    <source>
        <dbReference type="SMART" id="SM00322"/>
    </source>
</evidence>
<evidence type="ECO:0000256" key="4">
    <source>
        <dbReference type="PROSITE-ProRule" id="PRU00117"/>
    </source>
</evidence>
<dbReference type="EnsemblMetazoa" id="HelroT188314">
    <property type="protein sequence ID" value="HelroP188314"/>
    <property type="gene ID" value="HelroG188314"/>
</dbReference>
<keyword evidence="2" id="KW-0677">Repeat</keyword>
<dbReference type="RefSeq" id="XP_009015648.1">
    <property type="nucleotide sequence ID" value="XM_009017400.1"/>
</dbReference>
<reference evidence="7" key="3">
    <citation type="submission" date="2015-06" db="UniProtKB">
        <authorList>
            <consortium name="EnsemblMetazoa"/>
        </authorList>
    </citation>
    <scope>IDENTIFICATION</scope>
</reference>
<feature type="domain" description="K Homology" evidence="5">
    <location>
        <begin position="99"/>
        <end position="171"/>
    </location>
</feature>
<accession>T1FPV3</accession>
<dbReference type="STRING" id="6412.T1FPV3"/>
<dbReference type="EMBL" id="AMQM01000597">
    <property type="status" value="NOT_ANNOTATED_CDS"/>
    <property type="molecule type" value="Genomic_DNA"/>
</dbReference>
<dbReference type="AlphaFoldDB" id="T1FPV3"/>
<dbReference type="SUPFAM" id="SSF54791">
    <property type="entry name" value="Eukaryotic type KH-domain (KH-domain type I)"/>
    <property type="match status" value="4"/>
</dbReference>